<dbReference type="InterPro" id="IPR027417">
    <property type="entry name" value="P-loop_NTPase"/>
</dbReference>
<dbReference type="Gene3D" id="3.40.50.10810">
    <property type="entry name" value="Tandem AAA-ATPase domain"/>
    <property type="match status" value="1"/>
</dbReference>
<dbReference type="InterPro" id="IPR049730">
    <property type="entry name" value="SNF2/RAD54-like_C"/>
</dbReference>
<dbReference type="GO" id="GO:0016787">
    <property type="term" value="F:hydrolase activity"/>
    <property type="evidence" value="ECO:0007669"/>
    <property type="project" value="UniProtKB-KW"/>
</dbReference>
<dbReference type="AlphaFoldDB" id="A0A974S0H5"/>
<dbReference type="SMART" id="SM00487">
    <property type="entry name" value="DEXDc"/>
    <property type="match status" value="1"/>
</dbReference>
<dbReference type="GO" id="GO:0008270">
    <property type="term" value="F:zinc ion binding"/>
    <property type="evidence" value="ECO:0007669"/>
    <property type="project" value="UniProtKB-KW"/>
</dbReference>
<sequence length="1075" mass="123293">MSFHLTKTSIKEMCGVTAYRRGESYLKAEQVVIDHYDSSVCEAAVKGDFHVILKSDESQDVYAHCSCPTLGSFTKYCQHIAAVMLYVQQHHRSLESTITQTTDEETISQVDLQLTNEILGLFTKKQLKLKTIETPFDSRQPLDVELIFKPYPIDDGKYLFGVEIKAGLKRKLIVQNLREFLEKIERKERFFFSPAFSYDPEEHFIPKEIGIILQQLILIHHNEQDYLDRRFSIDVTGKRLLLVPPASWENMLPLLTGSPFAKIEHNGHTIEEIFPVFEKTGLYFEFDESPSSGFQLSVLGLTNITVMEAYGYVLSENKILKLSAEDCLTVGGLKQTLDRTGKHQFQIHESQMEHYLAKVIPGLRKLGTVHISEAVTGQLVKKSLKAKLYLDRVNNNLLAGLEFHYGQLVINPLEEENHERKSGSILIRDNETEAKILQIMDDSSFAKTEGGYFMHNEELEYHFLYHVVPQMKDLVELYASTSVKARIHRSSPRPRIRVDADNRTDWLVFRFDLEGIPESEIRNLLVSLEAKHKFYRLPNGSLMTLESTELAEIKRLMKELDLAEEDLAKEFRLPLVRGFQLLDSLEDNQSVSIGDSFRELVETMKNPSQLTFDLPKSLEPILRGYQKQGFQWLKTLAHYRFGGILADDMGLGKTLQSIAYMVSVLLELRKHKLPILVVTPSSLTYNWLNELTKFAPEIEAVIVDGDQAERRQLLREATEVDVIITSYPLLRSDLAEYSRRTFHSLFLDEAQTFKNPTTQTAKAVKKLKADYIFALTGTPVENSLEELWSLFDVVFPNYLPNLEDFLHLPRKKIAKRIRPFILRRLKTDVLNELPEKIETIQTVGLLPDQKKLYAAYLAKLKQETLKHLDKDNFGQNKIRILAGLTRLRQLCCHPALFVEGYQGSSSKFEQLLEIIDECQRLGRRVLIFSQFTKMLDIIGRSLGRQDIPYFYLDGQTPAAERVELCARFNDGEQDIFLISLKAGGTGLNLTGADTVILYDLWWNPAVEQQAADRAHRMGQKNVVQVIKLVAHGTIEEKIYELQERKKNMIDEIIQPGKEPASTLTEQDIREILSIK</sequence>
<dbReference type="Pfam" id="PF00271">
    <property type="entry name" value="Helicase_C"/>
    <property type="match status" value="1"/>
</dbReference>
<keyword evidence="2" id="KW-0863">Zinc-finger</keyword>
<keyword evidence="8" id="KW-1185">Reference proteome</keyword>
<evidence type="ECO:0000256" key="2">
    <source>
        <dbReference type="PROSITE-ProRule" id="PRU00325"/>
    </source>
</evidence>
<dbReference type="Gene3D" id="3.40.50.300">
    <property type="entry name" value="P-loop containing nucleotide triphosphate hydrolases"/>
    <property type="match status" value="1"/>
</dbReference>
<dbReference type="PROSITE" id="PS51194">
    <property type="entry name" value="HELICASE_CTER"/>
    <property type="match status" value="1"/>
</dbReference>
<evidence type="ECO:0000313" key="7">
    <source>
        <dbReference type="EMBL" id="QQT00534.1"/>
    </source>
</evidence>
<feature type="domain" description="SWIM-type" evidence="4">
    <location>
        <begin position="49"/>
        <end position="88"/>
    </location>
</feature>
<dbReference type="InterPro" id="IPR007527">
    <property type="entry name" value="Znf_SWIM"/>
</dbReference>
<evidence type="ECO:0000313" key="8">
    <source>
        <dbReference type="Proteomes" id="UP000595254"/>
    </source>
</evidence>
<keyword evidence="7" id="KW-0547">Nucleotide-binding</keyword>
<feature type="domain" description="Helicase ATP-binding" evidence="5">
    <location>
        <begin position="634"/>
        <end position="797"/>
    </location>
</feature>
<keyword evidence="1" id="KW-0378">Hydrolase</keyword>
<evidence type="ECO:0000259" key="4">
    <source>
        <dbReference type="PROSITE" id="PS50966"/>
    </source>
</evidence>
<evidence type="ECO:0000256" key="1">
    <source>
        <dbReference type="ARBA" id="ARBA00022801"/>
    </source>
</evidence>
<dbReference type="GO" id="GO:0005524">
    <property type="term" value="F:ATP binding"/>
    <property type="evidence" value="ECO:0007669"/>
    <property type="project" value="InterPro"/>
</dbReference>
<keyword evidence="2" id="KW-0479">Metal-binding</keyword>
<dbReference type="RefSeq" id="WP_040376564.1">
    <property type="nucleotide sequence ID" value="NZ_CP068053.1"/>
</dbReference>
<dbReference type="Proteomes" id="UP000595254">
    <property type="component" value="Chromosome"/>
</dbReference>
<dbReference type="InterPro" id="IPR038718">
    <property type="entry name" value="SNF2-like_sf"/>
</dbReference>
<reference evidence="7 8" key="1">
    <citation type="submission" date="2021-01" db="EMBL/GenBank/DDBJ databases">
        <title>FDA dAtabase for Regulatory Grade micrObial Sequences (FDA-ARGOS): Supporting development and validation of Infectious Disease Dx tests.</title>
        <authorList>
            <person name="Nelson B."/>
            <person name="Plummer A."/>
            <person name="Tallon L."/>
            <person name="Sadzewicz L."/>
            <person name="Zhao X."/>
            <person name="Boylan J."/>
            <person name="Ott S."/>
            <person name="Bowen H."/>
            <person name="Vavikolanu K."/>
            <person name="Mehta A."/>
            <person name="Aluvathingal J."/>
            <person name="Nadendla S."/>
            <person name="Myers T."/>
            <person name="Yan Y."/>
            <person name="Sichtig H."/>
        </authorList>
    </citation>
    <scope>NUCLEOTIDE SEQUENCE [LARGE SCALE GENOMIC DNA]</scope>
    <source>
        <strain evidence="7 8">FDAARGOS_1161</strain>
    </source>
</reference>
<keyword evidence="7" id="KW-0347">Helicase</keyword>
<dbReference type="FunFam" id="3.40.50.300:FF:000533">
    <property type="entry name" value="Helicase, Snf2 family"/>
    <property type="match status" value="1"/>
</dbReference>
<keyword evidence="7" id="KW-0067">ATP-binding</keyword>
<dbReference type="KEGG" id="ppsr:I6J18_00860"/>
<dbReference type="Pfam" id="PF08455">
    <property type="entry name" value="SNF2_assoc"/>
    <property type="match status" value="1"/>
</dbReference>
<feature type="domain" description="Helicase C-terminal" evidence="6">
    <location>
        <begin position="910"/>
        <end position="1069"/>
    </location>
</feature>
<keyword evidence="2" id="KW-0862">Zinc</keyword>
<dbReference type="PROSITE" id="PS50966">
    <property type="entry name" value="ZF_SWIM"/>
    <property type="match status" value="1"/>
</dbReference>
<evidence type="ECO:0000259" key="6">
    <source>
        <dbReference type="PROSITE" id="PS51194"/>
    </source>
</evidence>
<name>A0A974S0H5_PERPY</name>
<dbReference type="GO" id="GO:0004386">
    <property type="term" value="F:helicase activity"/>
    <property type="evidence" value="ECO:0007669"/>
    <property type="project" value="UniProtKB-KW"/>
</dbReference>
<dbReference type="InterPro" id="IPR013663">
    <property type="entry name" value="Helicase_SWF/SNF/SWI_bac"/>
</dbReference>
<accession>A0A974S0H5</accession>
<dbReference type="CDD" id="cd18793">
    <property type="entry name" value="SF2_C_SNF"/>
    <property type="match status" value="1"/>
</dbReference>
<dbReference type="InterPro" id="IPR014001">
    <property type="entry name" value="Helicase_ATP-bd"/>
</dbReference>
<dbReference type="SMART" id="SM00490">
    <property type="entry name" value="HELICc"/>
    <property type="match status" value="1"/>
</dbReference>
<evidence type="ECO:0000259" key="5">
    <source>
        <dbReference type="PROSITE" id="PS51192"/>
    </source>
</evidence>
<protein>
    <submittedName>
        <fullName evidence="7">DEAD/DEAH box helicase</fullName>
    </submittedName>
</protein>
<dbReference type="EMBL" id="CP068053">
    <property type="protein sequence ID" value="QQT00534.1"/>
    <property type="molecule type" value="Genomic_DNA"/>
</dbReference>
<organism evidence="7 8">
    <name type="scientific">Peribacillus psychrosaccharolyticus</name>
    <name type="common">Bacillus psychrosaccharolyticus</name>
    <dbReference type="NCBI Taxonomy" id="1407"/>
    <lineage>
        <taxon>Bacteria</taxon>
        <taxon>Bacillati</taxon>
        <taxon>Bacillota</taxon>
        <taxon>Bacilli</taxon>
        <taxon>Bacillales</taxon>
        <taxon>Bacillaceae</taxon>
        <taxon>Peribacillus</taxon>
    </lineage>
</organism>
<dbReference type="InterPro" id="IPR000330">
    <property type="entry name" value="SNF2_N"/>
</dbReference>
<proteinExistence type="predicted"/>
<dbReference type="SUPFAM" id="SSF52540">
    <property type="entry name" value="P-loop containing nucleoside triphosphate hydrolases"/>
    <property type="match status" value="2"/>
</dbReference>
<dbReference type="PANTHER" id="PTHR10799">
    <property type="entry name" value="SNF2/RAD54 HELICASE FAMILY"/>
    <property type="match status" value="1"/>
</dbReference>
<feature type="coiled-coil region" evidence="3">
    <location>
        <begin position="546"/>
        <end position="573"/>
    </location>
</feature>
<keyword evidence="3" id="KW-0175">Coiled coil</keyword>
<dbReference type="InterPro" id="IPR001650">
    <property type="entry name" value="Helicase_C-like"/>
</dbReference>
<evidence type="ECO:0000256" key="3">
    <source>
        <dbReference type="SAM" id="Coils"/>
    </source>
</evidence>
<gene>
    <name evidence="7" type="ORF">I6J18_00860</name>
</gene>
<dbReference type="PROSITE" id="PS51192">
    <property type="entry name" value="HELICASE_ATP_BIND_1"/>
    <property type="match status" value="1"/>
</dbReference>
<dbReference type="Pfam" id="PF00176">
    <property type="entry name" value="SNF2-rel_dom"/>
    <property type="match status" value="1"/>
</dbReference>